<sequence length="398" mass="43774">MRLVPVAAALLLLPLVPAAATAAPAGTYYVTGVQSGLNVANTGSAVALHRPKGNEGRQQWSLRDGRFEDVSSPGSCITRSLGIAPCSREDTVHTPRQVGDQWEIFGIGGETRWYLTPTTGGTAPMPADPRLDQMTFLTSHNAYANGVDGGFAPPFVNLAPNQRRGLTQQLADGVRGFMLDIHQTPDGAILCHNSCTLVSRPVALWVDIQRIVDFLAANRSEIVTVFLEDYVSAAVLRAELRRVAGLNDVLFRAEGVRENGWPTRSRMLADNKRLLIFTDHAKDGREDSGVLYQRDWTVENYWSMGPGVGNSDWSCYSRWDGRPLTATDTFRPLFVMNHFRDVPMTATATTDNAKLADRAQRFCQPAARKKPTYLAVDHYHLGDPASAVARLNTYTYQP</sequence>
<name>A0ABW0ESM5_9PSEU</name>
<evidence type="ECO:0000256" key="1">
    <source>
        <dbReference type="SAM" id="SignalP"/>
    </source>
</evidence>
<comment type="caution">
    <text evidence="2">The sequence shown here is derived from an EMBL/GenBank/DDBJ whole genome shotgun (WGS) entry which is preliminary data.</text>
</comment>
<feature type="signal peptide" evidence="1">
    <location>
        <begin position="1"/>
        <end position="22"/>
    </location>
</feature>
<evidence type="ECO:0000313" key="2">
    <source>
        <dbReference type="EMBL" id="MFC5289882.1"/>
    </source>
</evidence>
<keyword evidence="1" id="KW-0732">Signal</keyword>
<reference evidence="3" key="1">
    <citation type="journal article" date="2019" name="Int. J. Syst. Evol. Microbiol.">
        <title>The Global Catalogue of Microorganisms (GCM) 10K type strain sequencing project: providing services to taxonomists for standard genome sequencing and annotation.</title>
        <authorList>
            <consortium name="The Broad Institute Genomics Platform"/>
            <consortium name="The Broad Institute Genome Sequencing Center for Infectious Disease"/>
            <person name="Wu L."/>
            <person name="Ma J."/>
        </authorList>
    </citation>
    <scope>NUCLEOTIDE SEQUENCE [LARGE SCALE GENOMIC DNA]</scope>
    <source>
        <strain evidence="3">CCUG 59778</strain>
    </source>
</reference>
<organism evidence="2 3">
    <name type="scientific">Actinokineospora guangxiensis</name>
    <dbReference type="NCBI Taxonomy" id="1490288"/>
    <lineage>
        <taxon>Bacteria</taxon>
        <taxon>Bacillati</taxon>
        <taxon>Actinomycetota</taxon>
        <taxon>Actinomycetes</taxon>
        <taxon>Pseudonocardiales</taxon>
        <taxon>Pseudonocardiaceae</taxon>
        <taxon>Actinokineospora</taxon>
    </lineage>
</organism>
<dbReference type="EMBL" id="JBHSKF010000013">
    <property type="protein sequence ID" value="MFC5289882.1"/>
    <property type="molecule type" value="Genomic_DNA"/>
</dbReference>
<dbReference type="CDD" id="cd08588">
    <property type="entry name" value="PI-PLCc_At5g67130_like"/>
    <property type="match status" value="1"/>
</dbReference>
<accession>A0ABW0ESM5</accession>
<dbReference type="Proteomes" id="UP001596157">
    <property type="component" value="Unassembled WGS sequence"/>
</dbReference>
<dbReference type="RefSeq" id="WP_378249750.1">
    <property type="nucleotide sequence ID" value="NZ_JBHSKF010000013.1"/>
</dbReference>
<proteinExistence type="predicted"/>
<dbReference type="SUPFAM" id="SSF51695">
    <property type="entry name" value="PLC-like phosphodiesterases"/>
    <property type="match status" value="1"/>
</dbReference>
<dbReference type="Pfam" id="PF26178">
    <property type="entry name" value="PI-PLC_cat"/>
    <property type="match status" value="1"/>
</dbReference>
<dbReference type="PANTHER" id="PTHR13593:SF140">
    <property type="entry name" value="PLC-LIKE PHOSPHODIESTERASE"/>
    <property type="match status" value="1"/>
</dbReference>
<dbReference type="Gene3D" id="3.20.20.190">
    <property type="entry name" value="Phosphatidylinositol (PI) phosphodiesterase"/>
    <property type="match status" value="1"/>
</dbReference>
<dbReference type="PANTHER" id="PTHR13593">
    <property type="match status" value="1"/>
</dbReference>
<dbReference type="InterPro" id="IPR051057">
    <property type="entry name" value="PI-PLC_domain"/>
</dbReference>
<dbReference type="InterPro" id="IPR017946">
    <property type="entry name" value="PLC-like_Pdiesterase_TIM-brl"/>
</dbReference>
<feature type="chain" id="PRO_5047264643" evidence="1">
    <location>
        <begin position="23"/>
        <end position="398"/>
    </location>
</feature>
<gene>
    <name evidence="2" type="ORF">ACFPM7_22740</name>
</gene>
<keyword evidence="3" id="KW-1185">Reference proteome</keyword>
<protein>
    <submittedName>
        <fullName evidence="2">PI-PLC domain-containing protein</fullName>
    </submittedName>
</protein>
<evidence type="ECO:0000313" key="3">
    <source>
        <dbReference type="Proteomes" id="UP001596157"/>
    </source>
</evidence>